<feature type="domain" description="DUF6593" evidence="2">
    <location>
        <begin position="99"/>
        <end position="227"/>
    </location>
</feature>
<sequence length="232" mass="25789">MVIAPSESDPFTDDHHADPPSPVESLLPDYTAAAHIPPPSLPPNYNLIERPTAPRIYTFSSWSRNSMFLLPSRDVDRTRTPIYNIAVGLNLDPFVPLSYVTTVRRGVDEEGEVVGEFELAVMHTRAILKMGTHSTRMSNVLKKDGHSSRKFLWAYGDVELRWDCRTTLEDGSPMCICTDRGSHQVASFVPPPLEASPPLPAATLTVFPDGHELFDHILMSALVVERKITLSI</sequence>
<dbReference type="AlphaFoldDB" id="A0A2G8RNH2"/>
<dbReference type="Proteomes" id="UP000230002">
    <property type="component" value="Unassembled WGS sequence"/>
</dbReference>
<reference evidence="3 4" key="1">
    <citation type="journal article" date="2015" name="Sci. Rep.">
        <title>Chromosome-level genome map provides insights into diverse defense mechanisms in the medicinal fungus Ganoderma sinense.</title>
        <authorList>
            <person name="Zhu Y."/>
            <person name="Xu J."/>
            <person name="Sun C."/>
            <person name="Zhou S."/>
            <person name="Xu H."/>
            <person name="Nelson D.R."/>
            <person name="Qian J."/>
            <person name="Song J."/>
            <person name="Luo H."/>
            <person name="Xiang L."/>
            <person name="Li Y."/>
            <person name="Xu Z."/>
            <person name="Ji A."/>
            <person name="Wang L."/>
            <person name="Lu S."/>
            <person name="Hayward A."/>
            <person name="Sun W."/>
            <person name="Li X."/>
            <person name="Schwartz D.C."/>
            <person name="Wang Y."/>
            <person name="Chen S."/>
        </authorList>
    </citation>
    <scope>NUCLEOTIDE SEQUENCE [LARGE SCALE GENOMIC DNA]</scope>
    <source>
        <strain evidence="3 4">ZZ0214-1</strain>
    </source>
</reference>
<evidence type="ECO:0000313" key="3">
    <source>
        <dbReference type="EMBL" id="PIL23072.1"/>
    </source>
</evidence>
<dbReference type="InterPro" id="IPR046528">
    <property type="entry name" value="DUF6593"/>
</dbReference>
<feature type="region of interest" description="Disordered" evidence="1">
    <location>
        <begin position="1"/>
        <end position="26"/>
    </location>
</feature>
<evidence type="ECO:0000259" key="2">
    <source>
        <dbReference type="Pfam" id="PF20236"/>
    </source>
</evidence>
<proteinExistence type="predicted"/>
<dbReference type="OrthoDB" id="3002966at2759"/>
<dbReference type="EMBL" id="AYKW01000068">
    <property type="protein sequence ID" value="PIL23072.1"/>
    <property type="molecule type" value="Genomic_DNA"/>
</dbReference>
<evidence type="ECO:0000313" key="4">
    <source>
        <dbReference type="Proteomes" id="UP000230002"/>
    </source>
</evidence>
<dbReference type="Pfam" id="PF20236">
    <property type="entry name" value="DUF6593"/>
    <property type="match status" value="1"/>
</dbReference>
<accession>A0A2G8RNH2</accession>
<evidence type="ECO:0000256" key="1">
    <source>
        <dbReference type="SAM" id="MobiDB-lite"/>
    </source>
</evidence>
<gene>
    <name evidence="3" type="ORF">GSI_14380</name>
</gene>
<comment type="caution">
    <text evidence="3">The sequence shown here is derived from an EMBL/GenBank/DDBJ whole genome shotgun (WGS) entry which is preliminary data.</text>
</comment>
<name>A0A2G8RNH2_9APHY</name>
<organism evidence="3 4">
    <name type="scientific">Ganoderma sinense ZZ0214-1</name>
    <dbReference type="NCBI Taxonomy" id="1077348"/>
    <lineage>
        <taxon>Eukaryota</taxon>
        <taxon>Fungi</taxon>
        <taxon>Dikarya</taxon>
        <taxon>Basidiomycota</taxon>
        <taxon>Agaricomycotina</taxon>
        <taxon>Agaricomycetes</taxon>
        <taxon>Polyporales</taxon>
        <taxon>Polyporaceae</taxon>
        <taxon>Ganoderma</taxon>
    </lineage>
</organism>
<keyword evidence="4" id="KW-1185">Reference proteome</keyword>
<protein>
    <recommendedName>
        <fullName evidence="2">DUF6593 domain-containing protein</fullName>
    </recommendedName>
</protein>